<dbReference type="SUPFAM" id="SSF141571">
    <property type="entry name" value="Pentapeptide repeat-like"/>
    <property type="match status" value="1"/>
</dbReference>
<feature type="region of interest" description="Disordered" evidence="1">
    <location>
        <begin position="28"/>
        <end position="109"/>
    </location>
</feature>
<dbReference type="Gene3D" id="2.160.20.80">
    <property type="entry name" value="E3 ubiquitin-protein ligase SopA"/>
    <property type="match status" value="1"/>
</dbReference>
<dbReference type="EMBL" id="CP099419">
    <property type="protein sequence ID" value="USW50208.1"/>
    <property type="molecule type" value="Genomic_DNA"/>
</dbReference>
<feature type="compositionally biased region" description="Low complexity" evidence="1">
    <location>
        <begin position="76"/>
        <end position="88"/>
    </location>
</feature>
<accession>A0A9Q9EIC7</accession>
<evidence type="ECO:0000313" key="3">
    <source>
        <dbReference type="Proteomes" id="UP001056384"/>
    </source>
</evidence>
<dbReference type="AlphaFoldDB" id="A0A9Q9EIC7"/>
<proteinExistence type="predicted"/>
<evidence type="ECO:0000313" key="2">
    <source>
        <dbReference type="EMBL" id="USW50208.1"/>
    </source>
</evidence>
<gene>
    <name evidence="2" type="ORF">Slin15195_G035270</name>
</gene>
<evidence type="ECO:0000256" key="1">
    <source>
        <dbReference type="SAM" id="MobiDB-lite"/>
    </source>
</evidence>
<dbReference type="OrthoDB" id="10315676at2759"/>
<organism evidence="2 3">
    <name type="scientific">Septoria linicola</name>
    <dbReference type="NCBI Taxonomy" id="215465"/>
    <lineage>
        <taxon>Eukaryota</taxon>
        <taxon>Fungi</taxon>
        <taxon>Dikarya</taxon>
        <taxon>Ascomycota</taxon>
        <taxon>Pezizomycotina</taxon>
        <taxon>Dothideomycetes</taxon>
        <taxon>Dothideomycetidae</taxon>
        <taxon>Mycosphaerellales</taxon>
        <taxon>Mycosphaerellaceae</taxon>
        <taxon>Septoria</taxon>
    </lineage>
</organism>
<reference evidence="2" key="1">
    <citation type="submission" date="2022-06" db="EMBL/GenBank/DDBJ databases">
        <title>Complete genome sequences of two strains of the flax pathogen Septoria linicola.</title>
        <authorList>
            <person name="Lapalu N."/>
            <person name="Simon A."/>
            <person name="Demenou B."/>
            <person name="Paumier D."/>
            <person name="Guillot M.-P."/>
            <person name="Gout L."/>
            <person name="Valade R."/>
        </authorList>
    </citation>
    <scope>NUCLEOTIDE SEQUENCE</scope>
    <source>
        <strain evidence="2">SE15195</strain>
    </source>
</reference>
<feature type="compositionally biased region" description="Basic and acidic residues" evidence="1">
    <location>
        <begin position="46"/>
        <end position="61"/>
    </location>
</feature>
<keyword evidence="3" id="KW-1185">Reference proteome</keyword>
<sequence length="328" mass="36084">MALYAGVAGLSEAVSRIVLNTAAAVFNPASPSRKIGDSSINDNEEPLTHEHEHGPTTDHDQQVTNPCTKPPIVTTSSINNESSSAQAEASDDDSGATASSETQETEPSTGAVHALLACDPPADVHDRGCVFEGSELPVQVTFNTPNNGLCFGLHFIDCSFNGASPLSFHNSIINNVVFTDCHFEGTRFDNVVMEHMKVVKCTFEESWWSNRVFTAKFITIGRWNDKSVLFDAKREAMDDELPEKLRTPEYKNKLLREQSWVPTEDGWSHCEDTAQDKELQKYEKKEKTSEDKEEIPEDFLAAAAVAAAAGPEAHKKLWDAAEKREGPK</sequence>
<protein>
    <submittedName>
        <fullName evidence="2">Uncharacterized protein</fullName>
    </submittedName>
</protein>
<name>A0A9Q9EIC7_9PEZI</name>
<dbReference type="Proteomes" id="UP001056384">
    <property type="component" value="Chromosome 2"/>
</dbReference>